<dbReference type="GO" id="GO:0015297">
    <property type="term" value="F:antiporter activity"/>
    <property type="evidence" value="ECO:0007669"/>
    <property type="project" value="InterPro"/>
</dbReference>
<feature type="transmembrane region" description="Helical" evidence="6">
    <location>
        <begin position="235"/>
        <end position="256"/>
    </location>
</feature>
<feature type="transmembrane region" description="Helical" evidence="6">
    <location>
        <begin position="136"/>
        <end position="157"/>
    </location>
</feature>
<dbReference type="Pfam" id="PF01554">
    <property type="entry name" value="MatE"/>
    <property type="match status" value="2"/>
</dbReference>
<accession>A0A1M4YA46</accession>
<feature type="transmembrane region" description="Helical" evidence="6">
    <location>
        <begin position="359"/>
        <end position="380"/>
    </location>
</feature>
<evidence type="ECO:0000256" key="3">
    <source>
        <dbReference type="ARBA" id="ARBA00022692"/>
    </source>
</evidence>
<feature type="transmembrane region" description="Helical" evidence="6">
    <location>
        <begin position="414"/>
        <end position="433"/>
    </location>
</feature>
<dbReference type="InterPro" id="IPR051327">
    <property type="entry name" value="MATE_MepA_subfamily"/>
</dbReference>
<keyword evidence="5 6" id="KW-0472">Membrane</keyword>
<name>A0A1M4YA46_9CLOT</name>
<feature type="transmembrane region" description="Helical" evidence="6">
    <location>
        <begin position="387"/>
        <end position="408"/>
    </location>
</feature>
<evidence type="ECO:0000256" key="1">
    <source>
        <dbReference type="ARBA" id="ARBA00004651"/>
    </source>
</evidence>
<keyword evidence="3 6" id="KW-0812">Transmembrane</keyword>
<evidence type="ECO:0000313" key="7">
    <source>
        <dbReference type="EMBL" id="SHF02677.1"/>
    </source>
</evidence>
<comment type="subcellular location">
    <subcellularLocation>
        <location evidence="1">Cell membrane</location>
        <topology evidence="1">Multi-pass membrane protein</topology>
    </subcellularLocation>
</comment>
<dbReference type="STRING" id="1122155.SAMN02745158_02282"/>
<feature type="transmembrane region" description="Helical" evidence="6">
    <location>
        <begin position="20"/>
        <end position="45"/>
    </location>
</feature>
<keyword evidence="8" id="KW-1185">Reference proteome</keyword>
<protein>
    <submittedName>
        <fullName evidence="7">Na+-driven multidrug efflux pump</fullName>
    </submittedName>
</protein>
<feature type="transmembrane region" description="Helical" evidence="6">
    <location>
        <begin position="98"/>
        <end position="116"/>
    </location>
</feature>
<keyword evidence="4 6" id="KW-1133">Transmembrane helix</keyword>
<dbReference type="PANTHER" id="PTHR43823">
    <property type="entry name" value="SPORULATION PROTEIN YKVU"/>
    <property type="match status" value="1"/>
</dbReference>
<sequence>MIHEIYQKPIRMGSILKFTLPTIVMTLVQSLYSMVDGIFVANLIGETALSALTLISPYFNILTAVAAMFASGGSAVVMKKMGEGRHREACEDFTMLMLCNLLTGGILTIAGTVFAGQLSGVFHASAEVSLYCKEYLFSYMFFAVFHLLFSNLEMYVIASGGSGLAMFSSIFGGIFNIIFDYLLIKVFSMGMKGAAIASGMGMMIPCLTMIVYFMRKKHMLRFAMPGFRPGILLKTASNGFSEFSGNLVSGVVMLLFNQCMLRYAGEAGVAASTIIFYVFGFMSALYMGYMFGVSPLLSYFYGENNREKLRKLRNISLFFIGLVAAVTTICAVAGSEVLVGVFANPGTEAYLLAIHGNKLFSAALLLVGFNTFSSMLFTALSNGLISAIISFSRTFLFLTGAVVTLPVLWGLDGLWLAVPASELMAAVLSFSFFEKYKKKYGY</sequence>
<evidence type="ECO:0000256" key="6">
    <source>
        <dbReference type="SAM" id="Phobius"/>
    </source>
</evidence>
<feature type="transmembrane region" description="Helical" evidence="6">
    <location>
        <begin position="164"/>
        <end position="184"/>
    </location>
</feature>
<dbReference type="PANTHER" id="PTHR43823:SF3">
    <property type="entry name" value="MULTIDRUG EXPORT PROTEIN MEPA"/>
    <property type="match status" value="1"/>
</dbReference>
<evidence type="ECO:0000256" key="4">
    <source>
        <dbReference type="ARBA" id="ARBA00022989"/>
    </source>
</evidence>
<dbReference type="Proteomes" id="UP000184245">
    <property type="component" value="Unassembled WGS sequence"/>
</dbReference>
<evidence type="ECO:0000256" key="5">
    <source>
        <dbReference type="ARBA" id="ARBA00023136"/>
    </source>
</evidence>
<reference evidence="7 8" key="1">
    <citation type="submission" date="2016-11" db="EMBL/GenBank/DDBJ databases">
        <authorList>
            <person name="Jaros S."/>
            <person name="Januszkiewicz K."/>
            <person name="Wedrychowicz H."/>
        </authorList>
    </citation>
    <scope>NUCLEOTIDE SEQUENCE [LARGE SCALE GENOMIC DNA]</scope>
    <source>
        <strain evidence="7 8">DSM 17459</strain>
    </source>
</reference>
<dbReference type="AlphaFoldDB" id="A0A1M4YA46"/>
<organism evidence="7 8">
    <name type="scientific">Lactonifactor longoviformis DSM 17459</name>
    <dbReference type="NCBI Taxonomy" id="1122155"/>
    <lineage>
        <taxon>Bacteria</taxon>
        <taxon>Bacillati</taxon>
        <taxon>Bacillota</taxon>
        <taxon>Clostridia</taxon>
        <taxon>Eubacteriales</taxon>
        <taxon>Clostridiaceae</taxon>
        <taxon>Lactonifactor</taxon>
    </lineage>
</organism>
<feature type="transmembrane region" description="Helical" evidence="6">
    <location>
        <begin position="57"/>
        <end position="77"/>
    </location>
</feature>
<proteinExistence type="predicted"/>
<evidence type="ECO:0000313" key="8">
    <source>
        <dbReference type="Proteomes" id="UP000184245"/>
    </source>
</evidence>
<dbReference type="GO" id="GO:0005886">
    <property type="term" value="C:plasma membrane"/>
    <property type="evidence" value="ECO:0007669"/>
    <property type="project" value="UniProtKB-SubCell"/>
</dbReference>
<feature type="transmembrane region" description="Helical" evidence="6">
    <location>
        <begin position="196"/>
        <end position="214"/>
    </location>
</feature>
<feature type="transmembrane region" description="Helical" evidence="6">
    <location>
        <begin position="314"/>
        <end position="339"/>
    </location>
</feature>
<dbReference type="OrthoDB" id="9808954at2"/>
<gene>
    <name evidence="7" type="ORF">SAMN02745158_02282</name>
</gene>
<dbReference type="RefSeq" id="WP_072851803.1">
    <property type="nucleotide sequence ID" value="NZ_FQVI01000011.1"/>
</dbReference>
<dbReference type="EMBL" id="FQVI01000011">
    <property type="protein sequence ID" value="SHF02677.1"/>
    <property type="molecule type" value="Genomic_DNA"/>
</dbReference>
<evidence type="ECO:0000256" key="2">
    <source>
        <dbReference type="ARBA" id="ARBA00022475"/>
    </source>
</evidence>
<dbReference type="GO" id="GO:0042910">
    <property type="term" value="F:xenobiotic transmembrane transporter activity"/>
    <property type="evidence" value="ECO:0007669"/>
    <property type="project" value="InterPro"/>
</dbReference>
<feature type="transmembrane region" description="Helical" evidence="6">
    <location>
        <begin position="276"/>
        <end position="302"/>
    </location>
</feature>
<dbReference type="InterPro" id="IPR002528">
    <property type="entry name" value="MATE_fam"/>
</dbReference>
<keyword evidence="2" id="KW-1003">Cell membrane</keyword>